<evidence type="ECO:0000256" key="2">
    <source>
        <dbReference type="ARBA" id="ARBA00004906"/>
    </source>
</evidence>
<feature type="region of interest" description="Disordered" evidence="6">
    <location>
        <begin position="694"/>
        <end position="745"/>
    </location>
</feature>
<keyword evidence="4 5" id="KW-0479">Metal-binding</keyword>
<dbReference type="Pfam" id="PF18102">
    <property type="entry name" value="DTC"/>
    <property type="match status" value="1"/>
</dbReference>
<dbReference type="EC" id="2.3.2.27" evidence="5"/>
<feature type="region of interest" description="Disordered" evidence="6">
    <location>
        <begin position="158"/>
        <end position="182"/>
    </location>
</feature>
<dbReference type="PANTHER" id="PTHR12622">
    <property type="entry name" value="DELTEX-RELATED"/>
    <property type="match status" value="1"/>
</dbReference>
<keyword evidence="5" id="KW-0963">Cytoplasm</keyword>
<dbReference type="GO" id="GO:0061630">
    <property type="term" value="F:ubiquitin protein ligase activity"/>
    <property type="evidence" value="ECO:0007669"/>
    <property type="project" value="UniProtKB-UniRule"/>
</dbReference>
<comment type="similarity">
    <text evidence="5">Belongs to the Deltex family.</text>
</comment>
<keyword evidence="3 5" id="KW-0808">Transferase</keyword>
<comment type="catalytic activity">
    <reaction evidence="1 5">
        <text>S-ubiquitinyl-[E2 ubiquitin-conjugating enzyme]-L-cysteine + [acceptor protein]-L-lysine = [E2 ubiquitin-conjugating enzyme]-L-cysteine + N(6)-ubiquitinyl-[acceptor protein]-L-lysine.</text>
        <dbReference type="EC" id="2.3.2.27"/>
    </reaction>
</comment>
<evidence type="ECO:0000256" key="3">
    <source>
        <dbReference type="ARBA" id="ARBA00022679"/>
    </source>
</evidence>
<feature type="compositionally biased region" description="Polar residues" evidence="6">
    <location>
        <begin position="312"/>
        <end position="330"/>
    </location>
</feature>
<feature type="compositionally biased region" description="Polar residues" evidence="6">
    <location>
        <begin position="340"/>
        <end position="356"/>
    </location>
</feature>
<protein>
    <recommendedName>
        <fullName evidence="5">E3 ubiquitin-protein ligase</fullName>
        <ecNumber evidence="5">2.3.2.27</ecNumber>
    </recommendedName>
</protein>
<feature type="region of interest" description="Disordered" evidence="6">
    <location>
        <begin position="590"/>
        <end position="640"/>
    </location>
</feature>
<comment type="pathway">
    <text evidence="2 5">Protein modification; protein ubiquitination.</text>
</comment>
<feature type="compositionally biased region" description="Polar residues" evidence="6">
    <location>
        <begin position="292"/>
        <end position="303"/>
    </location>
</feature>
<dbReference type="GO" id="GO:0005737">
    <property type="term" value="C:cytoplasm"/>
    <property type="evidence" value="ECO:0007669"/>
    <property type="project" value="UniProtKB-SubCell"/>
</dbReference>
<dbReference type="Gene3D" id="3.30.390.130">
    <property type="match status" value="1"/>
</dbReference>
<keyword evidence="5" id="KW-0863">Zinc-finger</keyword>
<reference evidence="8" key="2">
    <citation type="submission" date="2025-09" db="UniProtKB">
        <authorList>
            <consortium name="Ensembl"/>
        </authorList>
    </citation>
    <scope>IDENTIFICATION</scope>
</reference>
<evidence type="ECO:0000259" key="7">
    <source>
        <dbReference type="Pfam" id="PF18102"/>
    </source>
</evidence>
<dbReference type="AlphaFoldDB" id="A0A8C8AA97"/>
<dbReference type="InterPro" id="IPR039398">
    <property type="entry name" value="Deltex_fam"/>
</dbReference>
<evidence type="ECO:0000256" key="4">
    <source>
        <dbReference type="ARBA" id="ARBA00022723"/>
    </source>
</evidence>
<feature type="domain" description="Deltex C-terminal" evidence="7">
    <location>
        <begin position="791"/>
        <end position="914"/>
    </location>
</feature>
<dbReference type="Ensembl" id="ENSOSUT00000001350.1">
    <property type="protein sequence ID" value="ENSOSUP00000001324.1"/>
    <property type="gene ID" value="ENSOSUG00000000983.1"/>
</dbReference>
<evidence type="ECO:0000256" key="6">
    <source>
        <dbReference type="SAM" id="MobiDB-lite"/>
    </source>
</evidence>
<dbReference type="Proteomes" id="UP000694552">
    <property type="component" value="Unplaced"/>
</dbReference>
<name>A0A8C8AA97_9STRI</name>
<dbReference type="UniPathway" id="UPA00143"/>
<evidence type="ECO:0000256" key="5">
    <source>
        <dbReference type="RuleBase" id="RU367105"/>
    </source>
</evidence>
<evidence type="ECO:0000313" key="9">
    <source>
        <dbReference type="Proteomes" id="UP000694552"/>
    </source>
</evidence>
<keyword evidence="5" id="KW-0862">Zinc</keyword>
<evidence type="ECO:0000313" key="8">
    <source>
        <dbReference type="Ensembl" id="ENSOSUP00000001324.1"/>
    </source>
</evidence>
<comment type="subcellular location">
    <subcellularLocation>
        <location evidence="5">Cytoplasm</location>
    </subcellularLocation>
</comment>
<feature type="compositionally biased region" description="Low complexity" evidence="6">
    <location>
        <begin position="701"/>
        <end position="711"/>
    </location>
</feature>
<feature type="region of interest" description="Disordered" evidence="6">
    <location>
        <begin position="202"/>
        <end position="244"/>
    </location>
</feature>
<sequence length="915" mass="98113">MDSDIYLYMQRFCAAEYRGVLRQHRVDVVDVSSDGIAILYLQPSAGVSGDMDALRQARLALQQLYQQLEVSLRKEKITKEGLHVDSQAFEALTRELQKLYPQLLCHEDEKQLYLIGNLVDVSQAKQYLQDFGTRRGAAHTVGTLSSGLPSRPATFRTAEAAPREPRALTDASASRLSPGRPELKGELKLAASFSALRADKSQASWGLSRNRDSPPAGQAQLSGERVPEADALGPSDPAAQTQQLQPCVSTGEVVLGPAVESEQKDPKEWEHVKGGARLTRHRPLSSVGKGSGTSQHPGDSQGSGAIKHHPLASTSSAFDVTGTSSASDSKPSGPRPLLRRSNSFSLPRPTGSTQPQEPGWAGDRASEEMSLDSLQWSYLKDVCCAAIDELRRGGAVQISERRSGDCTVLTLRAADRSELLQAKWKVEALVQKCPDLVCQSMSYSELAVDGPDDSALSELCSLLRGNSLQVGLSKDKYNLYLACPKEVLPGVTEAFRIFSSRRLRALKSSSLSPGQESMGHSSVIQPSRSQDAVLGAALPGSLESLQVGLQHLSISDEADHADVLRAFQLPEAEEKRPPSPWEFQQALGQQEGNDPVDFGTVQGGSSLLSPSVVDKPSPAGLRDSPEQAKTKLSVGEPDIARLKQVLPDRFQLARDRSRGGHNEAMGQLRSAVPAADAAPRSLPAWLYRAAAAEPPAPPRAPAAEPRGPGRALLPAGRSSGQEEPDPPSRQAGGPGPGQESGRSPLGRCDACQGSGVTCQAPCGHALCRTCFAANRPQPACCRAAPSCGISGTFRISSRSQSLPGYYRDPTLQVSYIIPDGVQGVGDPRPGQPYKGGNFYAFLPDNREGRKTAMLLKKAFEHGLTFQIKSCNGEERVTWGLIPHKTSWDGGKARSGYPDAQYLREVCTVLKSLGIA</sequence>
<organism evidence="8 9">
    <name type="scientific">Otus sunia</name>
    <name type="common">Oriental scops-owl</name>
    <dbReference type="NCBI Taxonomy" id="257818"/>
    <lineage>
        <taxon>Eukaryota</taxon>
        <taxon>Metazoa</taxon>
        <taxon>Chordata</taxon>
        <taxon>Craniata</taxon>
        <taxon>Vertebrata</taxon>
        <taxon>Euteleostomi</taxon>
        <taxon>Archelosauria</taxon>
        <taxon>Archosauria</taxon>
        <taxon>Dinosauria</taxon>
        <taxon>Saurischia</taxon>
        <taxon>Theropoda</taxon>
        <taxon>Coelurosauria</taxon>
        <taxon>Aves</taxon>
        <taxon>Neognathae</taxon>
        <taxon>Neoaves</taxon>
        <taxon>Telluraves</taxon>
        <taxon>Strigiformes</taxon>
        <taxon>Strigidae</taxon>
        <taxon>Otus</taxon>
    </lineage>
</organism>
<dbReference type="GO" id="GO:0007219">
    <property type="term" value="P:Notch signaling pathway"/>
    <property type="evidence" value="ECO:0007669"/>
    <property type="project" value="InterPro"/>
</dbReference>
<keyword evidence="9" id="KW-1185">Reference proteome</keyword>
<proteinExistence type="inferred from homology"/>
<dbReference type="InterPro" id="IPR039399">
    <property type="entry name" value="Deltex_C_sf"/>
</dbReference>
<dbReference type="GO" id="GO:0016567">
    <property type="term" value="P:protein ubiquitination"/>
    <property type="evidence" value="ECO:0007669"/>
    <property type="project" value="UniProtKB-UniRule"/>
</dbReference>
<evidence type="ECO:0000256" key="1">
    <source>
        <dbReference type="ARBA" id="ARBA00000900"/>
    </source>
</evidence>
<accession>A0A8C8AA97</accession>
<reference evidence="8" key="1">
    <citation type="submission" date="2025-08" db="UniProtKB">
        <authorList>
            <consortium name="Ensembl"/>
        </authorList>
    </citation>
    <scope>IDENTIFICATION</scope>
</reference>
<feature type="compositionally biased region" description="Basic and acidic residues" evidence="6">
    <location>
        <begin position="261"/>
        <end position="273"/>
    </location>
</feature>
<dbReference type="InterPro" id="IPR039396">
    <property type="entry name" value="Deltex_C"/>
</dbReference>
<feature type="region of interest" description="Disordered" evidence="6">
    <location>
        <begin position="258"/>
        <end position="366"/>
    </location>
</feature>
<dbReference type="GO" id="GO:0008270">
    <property type="term" value="F:zinc ion binding"/>
    <property type="evidence" value="ECO:0007669"/>
    <property type="project" value="UniProtKB-KW"/>
</dbReference>